<keyword evidence="3" id="KW-0472">Membrane</keyword>
<proteinExistence type="predicted"/>
<dbReference type="EMBL" id="JAHLQJ010000001">
    <property type="protein sequence ID" value="MBU5670517.1"/>
    <property type="molecule type" value="Genomic_DNA"/>
</dbReference>
<dbReference type="RefSeq" id="WP_216476919.1">
    <property type="nucleotide sequence ID" value="NZ_JAHLQJ010000001.1"/>
</dbReference>
<gene>
    <name evidence="8" type="ORF">KQJ23_01600</name>
</gene>
<evidence type="ECO:0000313" key="9">
    <source>
        <dbReference type="Proteomes" id="UP000743001"/>
    </source>
</evidence>
<dbReference type="PANTHER" id="PTHR43649:SF33">
    <property type="entry name" value="POLYGALACTURONAN_RHAMNOGALACTURONAN-BINDING PROTEIN YTCQ"/>
    <property type="match status" value="1"/>
</dbReference>
<feature type="signal peptide" evidence="7">
    <location>
        <begin position="1"/>
        <end position="23"/>
    </location>
</feature>
<dbReference type="PANTHER" id="PTHR43649">
    <property type="entry name" value="ARABINOSE-BINDING PROTEIN-RELATED"/>
    <property type="match status" value="1"/>
</dbReference>
<dbReference type="InterPro" id="IPR050490">
    <property type="entry name" value="Bact_solute-bd_prot1"/>
</dbReference>
<keyword evidence="4" id="KW-0564">Palmitate</keyword>
<feature type="compositionally biased region" description="Low complexity" evidence="6">
    <location>
        <begin position="33"/>
        <end position="44"/>
    </location>
</feature>
<evidence type="ECO:0000256" key="6">
    <source>
        <dbReference type="SAM" id="MobiDB-lite"/>
    </source>
</evidence>
<sequence>MKKRIAKLALVLAGIIACTAMVAACSNTKEEGGSAATGTSAPAPNEKPSLSISIYDRGNVPQEMGTIDNNRWTKWLNENGPVNGKYVPIPRGESVQKLNLLFASGDAPDVVFEFDTGFRNQMYQQKMIMPVDELIEESSTDYKQLLEKYPEIKKAAVKPDGKMYEFGRVSPLVGFQSLFIRKDWLDKLGLQVPQTAEELFEVAKAFTEQDPDGNGVKDTFGIALSGETGGTINTMFRNVTWVVDNGKLVRGWEQENAANAFKKRLYDAGLVDKDFLADKNGQKAQQDWNNGKIGIFVGRTIDLVNFNQYYEQLKTNVPGAEVQAIKLPKSEFGQFAIGVNNPVQMTTIINARTKDPKAAMAYIDFMASRTAGEILRFGEEGVDSVKGTNGCLQPMNAEEFNKHVSWNIDFQLLLSRIEVGACTDIQSQLDPSKPLEQDFLRLIKENNEANLSADVEFAPITHGEHMPTLPEDLNIINTNVSKIADIYSKAIVSGSSYTIEQAYKDAQALWNSSGGDKLEAFYADWYSNNSENAFMAKDMWKFVKN</sequence>
<keyword evidence="5" id="KW-0449">Lipoprotein</keyword>
<evidence type="ECO:0000256" key="7">
    <source>
        <dbReference type="SAM" id="SignalP"/>
    </source>
</evidence>
<reference evidence="8 9" key="1">
    <citation type="submission" date="2021-06" db="EMBL/GenBank/DDBJ databases">
        <authorList>
            <person name="Sun Q."/>
            <person name="Li D."/>
        </authorList>
    </citation>
    <scope>NUCLEOTIDE SEQUENCE [LARGE SCALE GENOMIC DNA]</scope>
    <source>
        <strain evidence="8 9">MSJ-6</strain>
    </source>
</reference>
<dbReference type="Proteomes" id="UP000743001">
    <property type="component" value="Unassembled WGS sequence"/>
</dbReference>
<organism evidence="8 9">
    <name type="scientific">Paenibacillus brevis</name>
    <dbReference type="NCBI Taxonomy" id="2841508"/>
    <lineage>
        <taxon>Bacteria</taxon>
        <taxon>Bacillati</taxon>
        <taxon>Bacillota</taxon>
        <taxon>Bacilli</taxon>
        <taxon>Bacillales</taxon>
        <taxon>Paenibacillaceae</taxon>
        <taxon>Paenibacillus</taxon>
    </lineage>
</organism>
<evidence type="ECO:0000256" key="3">
    <source>
        <dbReference type="ARBA" id="ARBA00023136"/>
    </source>
</evidence>
<evidence type="ECO:0000256" key="1">
    <source>
        <dbReference type="ARBA" id="ARBA00022475"/>
    </source>
</evidence>
<evidence type="ECO:0000256" key="5">
    <source>
        <dbReference type="ARBA" id="ARBA00023288"/>
    </source>
</evidence>
<feature type="chain" id="PRO_5045246383" evidence="7">
    <location>
        <begin position="24"/>
        <end position="545"/>
    </location>
</feature>
<dbReference type="PROSITE" id="PS51257">
    <property type="entry name" value="PROKAR_LIPOPROTEIN"/>
    <property type="match status" value="1"/>
</dbReference>
<feature type="region of interest" description="Disordered" evidence="6">
    <location>
        <begin position="30"/>
        <end position="49"/>
    </location>
</feature>
<keyword evidence="2 7" id="KW-0732">Signal</keyword>
<evidence type="ECO:0000313" key="8">
    <source>
        <dbReference type="EMBL" id="MBU5670517.1"/>
    </source>
</evidence>
<name>A0ABS6FM05_9BACL</name>
<protein>
    <submittedName>
        <fullName evidence="8">Extracellular solute-binding protein</fullName>
    </submittedName>
</protein>
<comment type="caution">
    <text evidence="8">The sequence shown here is derived from an EMBL/GenBank/DDBJ whole genome shotgun (WGS) entry which is preliminary data.</text>
</comment>
<accession>A0ABS6FM05</accession>
<dbReference type="InterPro" id="IPR006059">
    <property type="entry name" value="SBP"/>
</dbReference>
<evidence type="ECO:0000256" key="4">
    <source>
        <dbReference type="ARBA" id="ARBA00023139"/>
    </source>
</evidence>
<keyword evidence="9" id="KW-1185">Reference proteome</keyword>
<evidence type="ECO:0000256" key="2">
    <source>
        <dbReference type="ARBA" id="ARBA00022729"/>
    </source>
</evidence>
<dbReference type="Pfam" id="PF01547">
    <property type="entry name" value="SBP_bac_1"/>
    <property type="match status" value="1"/>
</dbReference>
<keyword evidence="1" id="KW-1003">Cell membrane</keyword>